<evidence type="ECO:0000313" key="2">
    <source>
        <dbReference type="EMBL" id="VDD62286.1"/>
    </source>
</evidence>
<dbReference type="AlphaFoldDB" id="A0A3P6GQR9"/>
<protein>
    <submittedName>
        <fullName evidence="2">Uncharacterized protein</fullName>
    </submittedName>
</protein>
<organism evidence="2">
    <name type="scientific">Brassica oleracea</name>
    <name type="common">Wild cabbage</name>
    <dbReference type="NCBI Taxonomy" id="3712"/>
    <lineage>
        <taxon>Eukaryota</taxon>
        <taxon>Viridiplantae</taxon>
        <taxon>Streptophyta</taxon>
        <taxon>Embryophyta</taxon>
        <taxon>Tracheophyta</taxon>
        <taxon>Spermatophyta</taxon>
        <taxon>Magnoliopsida</taxon>
        <taxon>eudicotyledons</taxon>
        <taxon>Gunneridae</taxon>
        <taxon>Pentapetalae</taxon>
        <taxon>rosids</taxon>
        <taxon>malvids</taxon>
        <taxon>Brassicales</taxon>
        <taxon>Brassicaceae</taxon>
        <taxon>Brassiceae</taxon>
        <taxon>Brassica</taxon>
    </lineage>
</organism>
<dbReference type="SMR" id="A0A3P6GQR9"/>
<gene>
    <name evidence="2" type="ORF">BOLC6T37739H</name>
</gene>
<feature type="region of interest" description="Disordered" evidence="1">
    <location>
        <begin position="1"/>
        <end position="26"/>
    </location>
</feature>
<dbReference type="EMBL" id="LR031880">
    <property type="protein sequence ID" value="VDD62286.1"/>
    <property type="molecule type" value="Genomic_DNA"/>
</dbReference>
<name>A0A3P6GQR9_BRAOL</name>
<accession>A0A3P6GQR9</accession>
<evidence type="ECO:0000256" key="1">
    <source>
        <dbReference type="SAM" id="MobiDB-lite"/>
    </source>
</evidence>
<sequence>MKRVEAEMNQSIGEMEKEMEDYEEEKKALESISTRAVELEAEVLSLQEDLNASLAGVEEVAELKEELLLVGEGREVGRV</sequence>
<reference evidence="2" key="1">
    <citation type="submission" date="2018-11" db="EMBL/GenBank/DDBJ databases">
        <authorList>
            <consortium name="Genoscope - CEA"/>
            <person name="William W."/>
        </authorList>
    </citation>
    <scope>NUCLEOTIDE SEQUENCE</scope>
</reference>
<proteinExistence type="predicted"/>